<evidence type="ECO:0000256" key="4">
    <source>
        <dbReference type="ARBA" id="ARBA00022737"/>
    </source>
</evidence>
<dbReference type="Gene3D" id="2.10.110.10">
    <property type="entry name" value="Cysteine Rich Protein"/>
    <property type="match status" value="5"/>
</dbReference>
<dbReference type="OrthoDB" id="1679758at2759"/>
<dbReference type="PROSITE" id="PS00478">
    <property type="entry name" value="LIM_DOMAIN_1"/>
    <property type="match status" value="4"/>
</dbReference>
<evidence type="ECO:0000256" key="3">
    <source>
        <dbReference type="ARBA" id="ARBA00022723"/>
    </source>
</evidence>
<accession>A0A310STX5</accession>
<feature type="domain" description="LIM zinc-binding" evidence="9">
    <location>
        <begin position="398"/>
        <end position="459"/>
    </location>
</feature>
<evidence type="ECO:0000256" key="7">
    <source>
        <dbReference type="ARBA" id="ARBA00023242"/>
    </source>
</evidence>
<dbReference type="GO" id="GO:0007517">
    <property type="term" value="P:muscle organ development"/>
    <property type="evidence" value="ECO:0007669"/>
    <property type="project" value="UniProtKB-KW"/>
</dbReference>
<dbReference type="SUPFAM" id="SSF57716">
    <property type="entry name" value="Glucocorticoid receptor-like (DNA-binding domain)"/>
    <property type="match status" value="9"/>
</dbReference>
<sequence>MIRKNHQFSYPSSVEYSLEPETDTPGTLQCTNEKPAYADCPVTRWRNELQSNELCLCVTGLCGKLLDSTNCSEHEGELFCKVCHGRKFGPKGYGFGGGAGCLSMDQGEHLKSSENERKYNNTKKAIKQPTEKAKQKKKEYIYKNKQNTPCYPRQPRRVRANRRPMIEQYMLDLARGSNAILEPRAIAKAPEGEGCPRCGGYVYAAEQMLARGRQWHKECFKCANCSKRLDSVNCCEGPDKDIYCKACYPKKFGPRGIGHAGVMWIGLQCDIEDEGDAAPRTTVIDTAAIKAPPGKGCPRCGGVVFAAEQVLAKGREWHRKCYKCRDCTKTLDSIIACDGPDKDVYCKTCYGKKWGPHGYGFACGSGFLQTDGLTEEEISASRPFYNPDTTAIKAPAGQGCPRCGGMVFAAEQQLAKGTMWHKKCFNCAECHRPLDSMLACDGPDKEIHCRSCYSKLFGPKGFGFGHTPTLVSTNGDHAPSYIDAKPQVGQKRNDGHGCARCGYPVYAAEQMISKNRVWHKRCFSCAECHRSLDSTNLNDGPDGDIYCRGCYNRNFGPKGVGFGMGAGTLTMA</sequence>
<dbReference type="GO" id="GO:0060537">
    <property type="term" value="P:muscle tissue development"/>
    <property type="evidence" value="ECO:0007669"/>
    <property type="project" value="TreeGrafter"/>
</dbReference>
<comment type="subcellular location">
    <subcellularLocation>
        <location evidence="1">Nucleus</location>
    </subcellularLocation>
</comment>
<keyword evidence="2" id="KW-0517">Myogenesis</keyword>
<keyword evidence="3 8" id="KW-0479">Metal-binding</keyword>
<evidence type="ECO:0000256" key="8">
    <source>
        <dbReference type="PROSITE-ProRule" id="PRU00125"/>
    </source>
</evidence>
<dbReference type="GO" id="GO:0046872">
    <property type="term" value="F:metal ion binding"/>
    <property type="evidence" value="ECO:0007669"/>
    <property type="project" value="UniProtKB-KW"/>
</dbReference>
<keyword evidence="7" id="KW-0539">Nucleus</keyword>
<evidence type="ECO:0000313" key="11">
    <source>
        <dbReference type="Proteomes" id="UP000250275"/>
    </source>
</evidence>
<dbReference type="Pfam" id="PF00412">
    <property type="entry name" value="LIM"/>
    <property type="match status" value="4"/>
</dbReference>
<name>A0A310STX5_9HYME</name>
<dbReference type="Proteomes" id="UP000250275">
    <property type="component" value="Unassembled WGS sequence"/>
</dbReference>
<dbReference type="GO" id="GO:0042805">
    <property type="term" value="F:actinin binding"/>
    <property type="evidence" value="ECO:0007669"/>
    <property type="project" value="TreeGrafter"/>
</dbReference>
<evidence type="ECO:0000256" key="1">
    <source>
        <dbReference type="ARBA" id="ARBA00004123"/>
    </source>
</evidence>
<dbReference type="GO" id="GO:0005634">
    <property type="term" value="C:nucleus"/>
    <property type="evidence" value="ECO:0007669"/>
    <property type="project" value="UniProtKB-SubCell"/>
</dbReference>
<evidence type="ECO:0000313" key="10">
    <source>
        <dbReference type="EMBL" id="OAD60091.1"/>
    </source>
</evidence>
<dbReference type="GO" id="GO:0030018">
    <property type="term" value="C:Z disc"/>
    <property type="evidence" value="ECO:0007669"/>
    <property type="project" value="TreeGrafter"/>
</dbReference>
<keyword evidence="5 8" id="KW-0862">Zinc</keyword>
<dbReference type="PROSITE" id="PS50023">
    <property type="entry name" value="LIM_DOMAIN_2"/>
    <property type="match status" value="4"/>
</dbReference>
<evidence type="ECO:0000256" key="5">
    <source>
        <dbReference type="ARBA" id="ARBA00022833"/>
    </source>
</evidence>
<dbReference type="GO" id="GO:0045214">
    <property type="term" value="P:sarcomere organization"/>
    <property type="evidence" value="ECO:0007669"/>
    <property type="project" value="TreeGrafter"/>
</dbReference>
<feature type="domain" description="LIM zinc-binding" evidence="9">
    <location>
        <begin position="193"/>
        <end position="254"/>
    </location>
</feature>
<feature type="domain" description="LIM zinc-binding" evidence="9">
    <location>
        <begin position="496"/>
        <end position="557"/>
    </location>
</feature>
<keyword evidence="4" id="KW-0677">Repeat</keyword>
<proteinExistence type="predicted"/>
<evidence type="ECO:0000259" key="9">
    <source>
        <dbReference type="PROSITE" id="PS50023"/>
    </source>
</evidence>
<evidence type="ECO:0000256" key="6">
    <source>
        <dbReference type="ARBA" id="ARBA00023038"/>
    </source>
</evidence>
<gene>
    <name evidence="10" type="ORF">WN48_06622</name>
</gene>
<dbReference type="FunFam" id="2.10.110.10:FF:000001">
    <property type="entry name" value="Cysteine and glycine-rich protein 1"/>
    <property type="match status" value="4"/>
</dbReference>
<reference evidence="10 11" key="1">
    <citation type="submission" date="2015-07" db="EMBL/GenBank/DDBJ databases">
        <title>The genome of Eufriesea mexicana.</title>
        <authorList>
            <person name="Pan H."/>
            <person name="Kapheim K."/>
        </authorList>
    </citation>
    <scope>NUCLEOTIDE SEQUENCE [LARGE SCALE GENOMIC DNA]</scope>
    <source>
        <strain evidence="10">0111107269</strain>
        <tissue evidence="10">Whole body</tissue>
    </source>
</reference>
<dbReference type="AlphaFoldDB" id="A0A310STX5"/>
<keyword evidence="11" id="KW-1185">Reference proteome</keyword>
<evidence type="ECO:0000256" key="2">
    <source>
        <dbReference type="ARBA" id="ARBA00022541"/>
    </source>
</evidence>
<dbReference type="SMART" id="SM00132">
    <property type="entry name" value="LIM"/>
    <property type="match status" value="4"/>
</dbReference>
<dbReference type="PANTHER" id="PTHR24215:SF35">
    <property type="entry name" value="MUSCLE LIM PROTEIN MLP84B"/>
    <property type="match status" value="1"/>
</dbReference>
<dbReference type="GO" id="GO:0008307">
    <property type="term" value="F:structural constituent of muscle"/>
    <property type="evidence" value="ECO:0007669"/>
    <property type="project" value="TreeGrafter"/>
</dbReference>
<keyword evidence="6 8" id="KW-0440">LIM domain</keyword>
<organism evidence="10 11">
    <name type="scientific">Eufriesea mexicana</name>
    <dbReference type="NCBI Taxonomy" id="516756"/>
    <lineage>
        <taxon>Eukaryota</taxon>
        <taxon>Metazoa</taxon>
        <taxon>Ecdysozoa</taxon>
        <taxon>Arthropoda</taxon>
        <taxon>Hexapoda</taxon>
        <taxon>Insecta</taxon>
        <taxon>Pterygota</taxon>
        <taxon>Neoptera</taxon>
        <taxon>Endopterygota</taxon>
        <taxon>Hymenoptera</taxon>
        <taxon>Apocrita</taxon>
        <taxon>Aculeata</taxon>
        <taxon>Apoidea</taxon>
        <taxon>Anthophila</taxon>
        <taxon>Apidae</taxon>
        <taxon>Eufriesea</taxon>
    </lineage>
</organism>
<protein>
    <submittedName>
        <fullName evidence="10">Muscle LIM protein Mlp84B</fullName>
    </submittedName>
</protein>
<dbReference type="InterPro" id="IPR001781">
    <property type="entry name" value="Znf_LIM"/>
</dbReference>
<dbReference type="PANTHER" id="PTHR24215">
    <property type="entry name" value="RHO-GTPASE-ACTIVATING PROTEIN LRG1"/>
    <property type="match status" value="1"/>
</dbReference>
<dbReference type="EMBL" id="KQ760498">
    <property type="protein sequence ID" value="OAD60091.1"/>
    <property type="molecule type" value="Genomic_DNA"/>
</dbReference>
<dbReference type="CDD" id="cd09326">
    <property type="entry name" value="LIM_CRP_like"/>
    <property type="match status" value="4"/>
</dbReference>
<feature type="domain" description="LIM zinc-binding" evidence="9">
    <location>
        <begin position="295"/>
        <end position="356"/>
    </location>
</feature>